<proteinExistence type="predicted"/>
<evidence type="ECO:0000313" key="3">
    <source>
        <dbReference type="Proteomes" id="UP000316603"/>
    </source>
</evidence>
<comment type="caution">
    <text evidence="2">The sequence shown here is derived from an EMBL/GenBank/DDBJ whole genome shotgun (WGS) entry which is preliminary data.</text>
</comment>
<evidence type="ECO:0000313" key="2">
    <source>
        <dbReference type="EMBL" id="TWF84675.1"/>
    </source>
</evidence>
<dbReference type="EMBL" id="VIWV01000001">
    <property type="protein sequence ID" value="TWF84675.1"/>
    <property type="molecule type" value="Genomic_DNA"/>
</dbReference>
<evidence type="ECO:0000259" key="1">
    <source>
        <dbReference type="Pfam" id="PF03457"/>
    </source>
</evidence>
<dbReference type="InterPro" id="IPR005114">
    <property type="entry name" value="Helicase_assoc"/>
</dbReference>
<protein>
    <submittedName>
        <fullName evidence="2">Helicase associated protein</fullName>
    </submittedName>
</protein>
<gene>
    <name evidence="2" type="ORF">FHX78_111610</name>
</gene>
<dbReference type="AlphaFoldDB" id="A0A561TC30"/>
<dbReference type="PANTHER" id="PTHR33418:SF1">
    <property type="entry name" value="HELICASE-ASSOCIATED DOMAIN-CONTAINING PROTEIN"/>
    <property type="match status" value="1"/>
</dbReference>
<dbReference type="Proteomes" id="UP000316603">
    <property type="component" value="Unassembled WGS sequence"/>
</dbReference>
<reference evidence="2 3" key="1">
    <citation type="submission" date="2019-06" db="EMBL/GenBank/DDBJ databases">
        <title>Sequencing the genomes of 1000 actinobacteria strains.</title>
        <authorList>
            <person name="Klenk H.-P."/>
        </authorList>
    </citation>
    <scope>NUCLEOTIDE SEQUENCE [LARGE SCALE GENOMIC DNA]</scope>
    <source>
        <strain evidence="2 3">DSM 41695</strain>
    </source>
</reference>
<sequence length="166" mass="18639">MFRPRHHHVADARGLVPGRVPAWVWLTHQRRSYKAGRLDAQRVAESDGLGMVWAPREDAFADGLAAAKAWAGAHGHFLPPTTAVRHEYPVGKWAKNMRDAARLADRIAARRKVGEPVGSEAGALTDERRRQLDDIDPGWCPAWDNLHQQPCPRLSQKRDITLRTAH</sequence>
<dbReference type="Pfam" id="PF03457">
    <property type="entry name" value="HA"/>
    <property type="match status" value="1"/>
</dbReference>
<keyword evidence="3" id="KW-1185">Reference proteome</keyword>
<name>A0A561TC30_9ACTN</name>
<accession>A0A561TC30</accession>
<dbReference type="PANTHER" id="PTHR33418">
    <property type="entry name" value="HELICASE-ASSOCIATED"/>
    <property type="match status" value="1"/>
</dbReference>
<feature type="domain" description="Helicase-associated" evidence="1">
    <location>
        <begin position="57"/>
        <end position="136"/>
    </location>
</feature>
<organism evidence="2 3">
    <name type="scientific">Streptomyces capillispiralis</name>
    <dbReference type="NCBI Taxonomy" id="68182"/>
    <lineage>
        <taxon>Bacteria</taxon>
        <taxon>Bacillati</taxon>
        <taxon>Actinomycetota</taxon>
        <taxon>Actinomycetes</taxon>
        <taxon>Kitasatosporales</taxon>
        <taxon>Streptomycetaceae</taxon>
        <taxon>Streptomyces</taxon>
    </lineage>
</organism>